<keyword evidence="5" id="KW-1185">Reference proteome</keyword>
<gene>
    <name evidence="4" type="ORF">SAMN05216226_107190</name>
</gene>
<feature type="transmembrane region" description="Helical" evidence="2">
    <location>
        <begin position="114"/>
        <end position="133"/>
    </location>
</feature>
<keyword evidence="2" id="KW-0472">Membrane</keyword>
<evidence type="ECO:0000256" key="2">
    <source>
        <dbReference type="SAM" id="Phobius"/>
    </source>
</evidence>
<dbReference type="GO" id="GO:0016780">
    <property type="term" value="F:phosphotransferase activity, for other substituted phosphate groups"/>
    <property type="evidence" value="ECO:0007669"/>
    <property type="project" value="TreeGrafter"/>
</dbReference>
<proteinExistence type="predicted"/>
<evidence type="ECO:0000313" key="4">
    <source>
        <dbReference type="EMBL" id="SDJ70027.1"/>
    </source>
</evidence>
<evidence type="ECO:0000313" key="5">
    <source>
        <dbReference type="Proteomes" id="UP000198856"/>
    </source>
</evidence>
<organism evidence="4 5">
    <name type="scientific">Halovenus aranensis</name>
    <dbReference type="NCBI Taxonomy" id="890420"/>
    <lineage>
        <taxon>Archaea</taxon>
        <taxon>Methanobacteriati</taxon>
        <taxon>Methanobacteriota</taxon>
        <taxon>Stenosarchaea group</taxon>
        <taxon>Halobacteria</taxon>
        <taxon>Halobacteriales</taxon>
        <taxon>Haloarculaceae</taxon>
        <taxon>Halovenus</taxon>
    </lineage>
</organism>
<accession>A0A1G8VW49</accession>
<dbReference type="STRING" id="890420.SAMN05216226_107190"/>
<evidence type="ECO:0000259" key="3">
    <source>
        <dbReference type="Pfam" id="PF02397"/>
    </source>
</evidence>
<keyword evidence="4" id="KW-0808">Transferase</keyword>
<evidence type="ECO:0000256" key="1">
    <source>
        <dbReference type="SAM" id="MobiDB-lite"/>
    </source>
</evidence>
<feature type="transmembrane region" description="Helical" evidence="2">
    <location>
        <begin position="287"/>
        <end position="308"/>
    </location>
</feature>
<keyword evidence="2" id="KW-1133">Transmembrane helix</keyword>
<dbReference type="PANTHER" id="PTHR30576:SF0">
    <property type="entry name" value="UNDECAPRENYL-PHOSPHATE N-ACETYLGALACTOSAMINYL 1-PHOSPHATE TRANSFERASE-RELATED"/>
    <property type="match status" value="1"/>
</dbReference>
<feature type="compositionally biased region" description="Polar residues" evidence="1">
    <location>
        <begin position="479"/>
        <end position="506"/>
    </location>
</feature>
<dbReference type="AlphaFoldDB" id="A0A1G8VW49"/>
<feature type="transmembrane region" description="Helical" evidence="2">
    <location>
        <begin position="12"/>
        <end position="32"/>
    </location>
</feature>
<feature type="transmembrane region" description="Helical" evidence="2">
    <location>
        <begin position="91"/>
        <end position="108"/>
    </location>
</feature>
<reference evidence="4 5" key="1">
    <citation type="submission" date="2016-10" db="EMBL/GenBank/DDBJ databases">
        <authorList>
            <person name="de Groot N.N."/>
        </authorList>
    </citation>
    <scope>NUCLEOTIDE SEQUENCE [LARGE SCALE GENOMIC DNA]</scope>
    <source>
        <strain evidence="4 5">IBRC-M10015</strain>
    </source>
</reference>
<keyword evidence="2" id="KW-0812">Transmembrane</keyword>
<dbReference type="InterPro" id="IPR003362">
    <property type="entry name" value="Bact_transf"/>
</dbReference>
<dbReference type="EMBL" id="FNFC01000007">
    <property type="protein sequence ID" value="SDJ70027.1"/>
    <property type="molecule type" value="Genomic_DNA"/>
</dbReference>
<feature type="domain" description="Bacterial sugar transferase" evidence="3">
    <location>
        <begin position="282"/>
        <end position="465"/>
    </location>
</feature>
<dbReference type="RefSeq" id="WP_092702174.1">
    <property type="nucleotide sequence ID" value="NZ_FNFC01000007.1"/>
</dbReference>
<protein>
    <submittedName>
        <fullName evidence="4">Sugar transferase involved in LPS biosynthesis (Colanic, teichoic acid)</fullName>
    </submittedName>
</protein>
<dbReference type="OrthoDB" id="340745at2157"/>
<feature type="transmembrane region" description="Helical" evidence="2">
    <location>
        <begin position="52"/>
        <end position="70"/>
    </location>
</feature>
<dbReference type="Pfam" id="PF02397">
    <property type="entry name" value="Bac_transf"/>
    <property type="match status" value="1"/>
</dbReference>
<dbReference type="PANTHER" id="PTHR30576">
    <property type="entry name" value="COLANIC BIOSYNTHESIS UDP-GLUCOSE LIPID CARRIER TRANSFERASE"/>
    <property type="match status" value="1"/>
</dbReference>
<dbReference type="Proteomes" id="UP000198856">
    <property type="component" value="Unassembled WGS sequence"/>
</dbReference>
<feature type="compositionally biased region" description="Basic and acidic residues" evidence="1">
    <location>
        <begin position="510"/>
        <end position="520"/>
    </location>
</feature>
<feature type="region of interest" description="Disordered" evidence="1">
    <location>
        <begin position="479"/>
        <end position="520"/>
    </location>
</feature>
<sequence>MDAGWRYRISSFIGAALLTVAAVVGTNLRVVHETFAQVPFFGNPAPEVLPASELRFAVVTTLVVVLATMWPLFKPRPRRILDTILSTQKRVFMAMVGLAAIGYFKYSYRLPRTTLMLTTAVLFIVLPLFMTTVRRRPQSSSRAVIVGDDPEAMESLLSASTLPVIGYVSPPSAYAPDGIEPELVSVTDGGTSAERLDELPCLGGLARLDEVLVEQDVDTVLLAFAATDREEFFGTLETCYEHGVAALVHQDHADHVLTVEDTGASLLSVDLEPWDWQTHVAKRLFDIAFAGTALFVLSPVILLISVAIKLDDGGPILYSHERTAAFGDTFTVSKFRSMIPDAESESGAKLSEEDKGGVDPRVTRVGRVLRKTHLDEIPQLWSILVGDMSVVGPRPERPQLDTDIEQGVGNWRRRWFVRPGLTGLAQINDATGAEPEEKLRFDLLYIRKQSFWFDLKIVIRQLWMVGTDAVNVVLGSESVKGTKQNESQRSTDIGSSPEPNEQAVESTETESDHEKSPIQD</sequence>
<name>A0A1G8VW49_9EURY</name>